<dbReference type="Gene3D" id="3.30.565.10">
    <property type="entry name" value="Histidine kinase-like ATPase, C-terminal domain"/>
    <property type="match status" value="1"/>
</dbReference>
<dbReference type="Proteomes" id="UP000249341">
    <property type="component" value="Unassembled WGS sequence"/>
</dbReference>
<organism evidence="2 3">
    <name type="scientific">Actinoplanes lutulentus</name>
    <dbReference type="NCBI Taxonomy" id="1287878"/>
    <lineage>
        <taxon>Bacteria</taxon>
        <taxon>Bacillati</taxon>
        <taxon>Actinomycetota</taxon>
        <taxon>Actinomycetes</taxon>
        <taxon>Micromonosporales</taxon>
        <taxon>Micromonosporaceae</taxon>
        <taxon>Actinoplanes</taxon>
    </lineage>
</organism>
<dbReference type="InterPro" id="IPR056507">
    <property type="entry name" value="wHTH-HSP90_Na-assoc"/>
</dbReference>
<name>A0A327YZW4_9ACTN</name>
<dbReference type="PANTHER" id="PTHR22576:SF37">
    <property type="entry name" value="MUCOSA-ASSOCIATED LYMPHOID TISSUE LYMPHOMA TRANSLOCATION PROTEIN 1"/>
    <property type="match status" value="1"/>
</dbReference>
<evidence type="ECO:0000313" key="2">
    <source>
        <dbReference type="EMBL" id="RAK27448.1"/>
    </source>
</evidence>
<dbReference type="PROSITE" id="PS50208">
    <property type="entry name" value="CASPASE_P20"/>
    <property type="match status" value="1"/>
</dbReference>
<evidence type="ECO:0000259" key="1">
    <source>
        <dbReference type="PROSITE" id="PS50208"/>
    </source>
</evidence>
<dbReference type="Pfam" id="PF24410">
    <property type="entry name" value="wHTH-HSP90_Na-assoc"/>
    <property type="match status" value="4"/>
</dbReference>
<dbReference type="InterPro" id="IPR056506">
    <property type="entry name" value="iHD-CE"/>
</dbReference>
<dbReference type="GO" id="GO:0006508">
    <property type="term" value="P:proteolysis"/>
    <property type="evidence" value="ECO:0007669"/>
    <property type="project" value="InterPro"/>
</dbReference>
<gene>
    <name evidence="2" type="ORF">B0I29_12382</name>
</gene>
<dbReference type="InterPro" id="IPR029030">
    <property type="entry name" value="Caspase-like_dom_sf"/>
</dbReference>
<comment type="caution">
    <text evidence="2">The sequence shown here is derived from an EMBL/GenBank/DDBJ whole genome shotgun (WGS) entry which is preliminary data.</text>
</comment>
<dbReference type="PANTHER" id="PTHR22576">
    <property type="entry name" value="MUCOSA ASSOCIATED LYMPHOID TISSUE LYMPHOMA TRANSLOCATION PROTEIN 1/PARACASPASE"/>
    <property type="match status" value="1"/>
</dbReference>
<dbReference type="RefSeq" id="WP_111653980.1">
    <property type="nucleotide sequence ID" value="NZ_JACHWI010000003.1"/>
</dbReference>
<evidence type="ECO:0000313" key="3">
    <source>
        <dbReference type="Proteomes" id="UP000249341"/>
    </source>
</evidence>
<keyword evidence="3" id="KW-1185">Reference proteome</keyword>
<sequence length="1652" mass="182814">MTGVEARLALLVGIPEYRSPDFPAISTVDADLVRMRTVLEASGYQVVEVTDADTTQGYLDGRIRTFVESAPEDSTVVVYVSGHGLGIGGSDYLVPKDAFSRERMTGNPAAMVDLDLTDAVRRSNATAVILLADCCREQAAPEAKATMRPAFGASLGRAREPSRLASVFGCQPGEYCYYSDDAGYSLFTEALATTMAPDSAERTVREVVEATDRELQKLIAHHLPGRRQHVNSAINDLDVLDLVICEGRPDRWRPVVAQSKLWARVDGEVDPRVVAAVEEIASAAWDQFQAAAAALPHFPWGDAGFPERCLHLVDDLLAPDARLSAAEVAVLLAAPFLREAVLCAGLTELAPDAPLDLTTPVGPELDVTFQMYPRLVAKALALPGPEQAAVAGWLLNRHLLRRVELWNQNVAGELCRQLARALVVPGSANQAALQIRAVAAHVAAARDDFDREADSDKPQLLDEVRWNSPGHRQAYPVRQRQLAMLLAVAGSMAFDPRQADEAIVNHIGIRDRIHPVDVLSTLDEASWTIAEDRQIVELAVACPHPAVDLAWQSQAAQVDGLLGLGGPGLPRRVSTTRVEPQFDDEGQAGYERPLLGFRLDHDEIRELLMGVRLYGDPNLAVRELYQNALDACRYRQARHAFLDEEYRGQIVLRQGVAEDGRPYLECEDNGVGMGRRELEQLFSRAGRRFVTSPEFLWEQARWRTEKPSVKLWPNSRFGIGVFSYFMVADEITITSARVDRRTLAPGEVLRVDISSSGSLFRIRTAPEVTSRGGTTIRLYLRNTDVSALRTLRSLLWFSEFSVTCVEDDERETWPAVELHTPTGPESLSAGRPDDLWFVDGTGRILADGIATDEEPFGYVVNLAREHVPVLSVDRNRLESWDRDWTQTRLLDAAREFAVRTEPNLRWLFEIVSTNPILGNAIWKTLADRDAHLTTRGVTARPLFITDEDTPAPQQRLAVREIGAFPFDAAVLADQISFTVTRATRLVKGIDLESVVLARLAVLKDQGAEVIPFGRAIANARETEALHLRVEVEYATYLDTPGAIENLRPKHVAQLPVFDPIIHALMSSVINSETTENQRSIQPYNTDLSFRPNSHIPAWAQRVNALAASTDWPIETLLQRARSLVIFGFPTPGPQRIPHGAENPPSFDDDEISTAYRNVASLFIVMMSVSKRERSPLGEVSRGFGFLHDIGLPLPKFTLPSDLNDHVCSTDIDAEGQRLPLQELSETDPAWFNLVPLVKLAHQTEQALGASILLRLLNPPTEALSRARECVTRNEDLTALSINLDGSWPWISSDVSIPRIGFIASHLRLTPRQVISHLRQYEADFELHLPEISEVSGIDEVPPELPDRDRRNVIYGDFSFTNNFNFPPLLDRDTYFSPEDYETPLTELDRIHLSSAIGRDNGALLRHIAPGHLARVACFLDQTIGQVLGRMRALTQAFPVTVTPIDASATDLKPTRDDLAVLSVGNNGQAPWLEVAPSPLQVATMAARTRKPLGWVCRRLTELRVLVPDFPQFDDQVIDSLSSVVADVRDLLCLSVDLRIGGVSLAGAVSPLHVVRVAARLSTECSEVVGRLRPYAALGLDLSAFHDGPWLDHVATWHDLILLTVECRAQEALPPGPLPEQHIQWSAWSIGESEDFVTERLRLYQPLFGYVLP</sequence>
<feature type="domain" description="Caspase family p20" evidence="1">
    <location>
        <begin position="5"/>
        <end position="84"/>
    </location>
</feature>
<dbReference type="InterPro" id="IPR001309">
    <property type="entry name" value="Pept_C14_p20"/>
</dbReference>
<dbReference type="InterPro" id="IPR052039">
    <property type="entry name" value="Caspase-related_regulators"/>
</dbReference>
<protein>
    <submittedName>
        <fullName evidence="2">Caspase domain-containing protein</fullName>
    </submittedName>
</protein>
<dbReference type="Pfam" id="PF24401">
    <property type="entry name" value="iHD-CE"/>
    <property type="match status" value="1"/>
</dbReference>
<dbReference type="InterPro" id="IPR020575">
    <property type="entry name" value="Hsp90_N"/>
</dbReference>
<dbReference type="SUPFAM" id="SSF52129">
    <property type="entry name" value="Caspase-like"/>
    <property type="match status" value="1"/>
</dbReference>
<dbReference type="EMBL" id="QLMJ01000023">
    <property type="protein sequence ID" value="RAK27448.1"/>
    <property type="molecule type" value="Genomic_DNA"/>
</dbReference>
<dbReference type="Pfam" id="PF00656">
    <property type="entry name" value="Peptidase_C14"/>
    <property type="match status" value="1"/>
</dbReference>
<dbReference type="OrthoDB" id="9802640at2"/>
<accession>A0A327YZW4</accession>
<dbReference type="InterPro" id="IPR036890">
    <property type="entry name" value="HATPase_C_sf"/>
</dbReference>
<reference evidence="2 3" key="1">
    <citation type="submission" date="2018-06" db="EMBL/GenBank/DDBJ databases">
        <title>Genomic Encyclopedia of Type Strains, Phase III (KMG-III): the genomes of soil and plant-associated and newly described type strains.</title>
        <authorList>
            <person name="Whitman W."/>
        </authorList>
    </citation>
    <scope>NUCLEOTIDE SEQUENCE [LARGE SCALE GENOMIC DNA]</scope>
    <source>
        <strain evidence="2 3">CGMCC 4.7090</strain>
    </source>
</reference>
<dbReference type="PRINTS" id="PR00775">
    <property type="entry name" value="HEATSHOCK90"/>
</dbReference>
<dbReference type="Gene3D" id="3.40.50.1460">
    <property type="match status" value="1"/>
</dbReference>
<dbReference type="SUPFAM" id="SSF55874">
    <property type="entry name" value="ATPase domain of HSP90 chaperone/DNA topoisomerase II/histidine kinase"/>
    <property type="match status" value="1"/>
</dbReference>
<proteinExistence type="predicted"/>
<dbReference type="GO" id="GO:0004197">
    <property type="term" value="F:cysteine-type endopeptidase activity"/>
    <property type="evidence" value="ECO:0007669"/>
    <property type="project" value="InterPro"/>
</dbReference>
<dbReference type="InterPro" id="IPR011600">
    <property type="entry name" value="Pept_C14_caspase"/>
</dbReference>